<gene>
    <name evidence="1" type="ORF">E8A74_48840</name>
</gene>
<dbReference type="EMBL" id="SSMQ01000114">
    <property type="protein sequence ID" value="TKC94106.1"/>
    <property type="molecule type" value="Genomic_DNA"/>
</dbReference>
<sequence>MSRARTTGFFLVVMTLAGCGLDPVRVSDRVSTRDMLLGVTALDDGAAAAIDVRVGSPIGAVELTGGDALFVTVDGTRRPMVEGELNGAPIHSVKLDALPGDFLLDLERQSDRDVHGVVVEVPRPFTMTAAGLTQDLPLTLSWEAEPEGGEVVVTVQGDCIDPLTRALDEDTGMLVLTQAELRPPPAGPPLAPCALQVSISKTITTRDALFSMNPGGIVTTSAEQRRTIAATWTP</sequence>
<proteinExistence type="predicted"/>
<protein>
    <recommendedName>
        <fullName evidence="3">Lipoprotein</fullName>
    </recommendedName>
</protein>
<dbReference type="RefSeq" id="WP_136936074.1">
    <property type="nucleotide sequence ID" value="NZ_SSMQ01000114.1"/>
</dbReference>
<comment type="caution">
    <text evidence="1">The sequence shown here is derived from an EMBL/GenBank/DDBJ whole genome shotgun (WGS) entry which is preliminary data.</text>
</comment>
<organism evidence="1 2">
    <name type="scientific">Polyangium fumosum</name>
    <dbReference type="NCBI Taxonomy" id="889272"/>
    <lineage>
        <taxon>Bacteria</taxon>
        <taxon>Pseudomonadati</taxon>
        <taxon>Myxococcota</taxon>
        <taxon>Polyangia</taxon>
        <taxon>Polyangiales</taxon>
        <taxon>Polyangiaceae</taxon>
        <taxon>Polyangium</taxon>
    </lineage>
</organism>
<dbReference type="OrthoDB" id="9823747at2"/>
<accession>A0A4U1IJN7</accession>
<evidence type="ECO:0000313" key="1">
    <source>
        <dbReference type="EMBL" id="TKC94106.1"/>
    </source>
</evidence>
<evidence type="ECO:0008006" key="3">
    <source>
        <dbReference type="Google" id="ProtNLM"/>
    </source>
</evidence>
<keyword evidence="2" id="KW-1185">Reference proteome</keyword>
<evidence type="ECO:0000313" key="2">
    <source>
        <dbReference type="Proteomes" id="UP000309215"/>
    </source>
</evidence>
<dbReference type="PROSITE" id="PS51257">
    <property type="entry name" value="PROKAR_LIPOPROTEIN"/>
    <property type="match status" value="1"/>
</dbReference>
<reference evidence="1 2" key="1">
    <citation type="submission" date="2019-04" db="EMBL/GenBank/DDBJ databases">
        <authorList>
            <person name="Li Y."/>
            <person name="Wang J."/>
        </authorList>
    </citation>
    <scope>NUCLEOTIDE SEQUENCE [LARGE SCALE GENOMIC DNA]</scope>
    <source>
        <strain evidence="1 2">DSM 14668</strain>
    </source>
</reference>
<dbReference type="AlphaFoldDB" id="A0A4U1IJN7"/>
<dbReference type="Proteomes" id="UP000309215">
    <property type="component" value="Unassembled WGS sequence"/>
</dbReference>
<name>A0A4U1IJN7_9BACT</name>